<evidence type="ECO:0000256" key="7">
    <source>
        <dbReference type="SAM" id="MobiDB-lite"/>
    </source>
</evidence>
<dbReference type="PANTHER" id="PTHR47330">
    <property type="entry name" value="POLY(U)-BINDING-SPLICING FACTOR PUF60-B-RELATED"/>
    <property type="match status" value="1"/>
</dbReference>
<dbReference type="GO" id="GO:0006376">
    <property type="term" value="P:mRNA splice site recognition"/>
    <property type="evidence" value="ECO:0007669"/>
    <property type="project" value="TreeGrafter"/>
</dbReference>
<dbReference type="InterPro" id="IPR000504">
    <property type="entry name" value="RRM_dom"/>
</dbReference>
<dbReference type="SUPFAM" id="SSF54928">
    <property type="entry name" value="RNA-binding domain, RBD"/>
    <property type="match status" value="2"/>
</dbReference>
<dbReference type="Proteomes" id="UP000515125">
    <property type="component" value="Unplaced"/>
</dbReference>
<dbReference type="RefSeq" id="XP_022589022.2">
    <property type="nucleotide sequence ID" value="XM_022736966.2"/>
</dbReference>
<dbReference type="PANTHER" id="PTHR47330:SF1">
    <property type="entry name" value="POLY(U)-BINDING-SPLICING FACTOR PUF60"/>
    <property type="match status" value="1"/>
</dbReference>
<keyword evidence="5" id="KW-0539">Nucleus</keyword>
<evidence type="ECO:0000256" key="3">
    <source>
        <dbReference type="ARBA" id="ARBA00022884"/>
    </source>
</evidence>
<dbReference type="AlphaFoldDB" id="A0A6P5WD02"/>
<feature type="domain" description="RRM" evidence="8">
    <location>
        <begin position="450"/>
        <end position="529"/>
    </location>
</feature>
<reference evidence="10" key="1">
    <citation type="submission" date="2025-08" db="UniProtKB">
        <authorList>
            <consortium name="RefSeq"/>
        </authorList>
    </citation>
    <scope>IDENTIFICATION</scope>
</reference>
<keyword evidence="9" id="KW-1185">Reference proteome</keyword>
<feature type="region of interest" description="Disordered" evidence="7">
    <location>
        <begin position="369"/>
        <end position="451"/>
    </location>
</feature>
<feature type="compositionally biased region" description="Basic residues" evidence="7">
    <location>
        <begin position="1"/>
        <end position="10"/>
    </location>
</feature>
<feature type="compositionally biased region" description="Low complexity" evidence="7">
    <location>
        <begin position="415"/>
        <end position="438"/>
    </location>
</feature>
<feature type="domain" description="RRM" evidence="8">
    <location>
        <begin position="258"/>
        <end position="337"/>
    </location>
</feature>
<dbReference type="InterPro" id="IPR035979">
    <property type="entry name" value="RBD_domain_sf"/>
</dbReference>
<gene>
    <name evidence="10" type="primary">LOC34623860</name>
</gene>
<dbReference type="InterPro" id="IPR012677">
    <property type="entry name" value="Nucleotide-bd_a/b_plait_sf"/>
</dbReference>
<dbReference type="InterPro" id="IPR051974">
    <property type="entry name" value="PUF60_regulator"/>
</dbReference>
<evidence type="ECO:0000256" key="4">
    <source>
        <dbReference type="ARBA" id="ARBA00023187"/>
    </source>
</evidence>
<dbReference type="GO" id="GO:0071011">
    <property type="term" value="C:precatalytic spliceosome"/>
    <property type="evidence" value="ECO:0007669"/>
    <property type="project" value="TreeGrafter"/>
</dbReference>
<evidence type="ECO:0000256" key="5">
    <source>
        <dbReference type="ARBA" id="ARBA00023242"/>
    </source>
</evidence>
<dbReference type="SMART" id="SM00361">
    <property type="entry name" value="RRM_1"/>
    <property type="match status" value="3"/>
</dbReference>
<evidence type="ECO:0000313" key="9">
    <source>
        <dbReference type="Proteomes" id="UP000515125"/>
    </source>
</evidence>
<evidence type="ECO:0000256" key="1">
    <source>
        <dbReference type="ARBA" id="ARBA00004123"/>
    </source>
</evidence>
<comment type="subcellular location">
    <subcellularLocation>
        <location evidence="1">Nucleus</location>
    </subcellularLocation>
</comment>
<evidence type="ECO:0000256" key="6">
    <source>
        <dbReference type="PROSITE-ProRule" id="PRU00176"/>
    </source>
</evidence>
<accession>A0A6P5WD02</accession>
<dbReference type="Gene3D" id="3.30.70.330">
    <property type="match status" value="3"/>
</dbReference>
<evidence type="ECO:0000259" key="8">
    <source>
        <dbReference type="PROSITE" id="PS50102"/>
    </source>
</evidence>
<feature type="region of interest" description="Disordered" evidence="7">
    <location>
        <begin position="1"/>
        <end position="55"/>
    </location>
</feature>
<feature type="compositionally biased region" description="Pro residues" evidence="7">
    <location>
        <begin position="391"/>
        <end position="414"/>
    </location>
</feature>
<keyword evidence="2" id="KW-0507">mRNA processing</keyword>
<evidence type="ECO:0000256" key="2">
    <source>
        <dbReference type="ARBA" id="ARBA00022664"/>
    </source>
</evidence>
<dbReference type="CDD" id="cd12374">
    <property type="entry name" value="RRM_UHM_SPF45_PUF60"/>
    <property type="match status" value="1"/>
</dbReference>
<dbReference type="GeneID" id="34623860"/>
<dbReference type="FunFam" id="3.30.70.330:FF:000382">
    <property type="entry name" value="G-patch domain-containing protein"/>
    <property type="match status" value="1"/>
</dbReference>
<evidence type="ECO:0000313" key="10">
    <source>
        <dbReference type="RefSeq" id="XP_022589022.2"/>
    </source>
</evidence>
<keyword evidence="3 6" id="KW-0694">RNA-binding</keyword>
<sequence length="539" mass="55851">MPGSRSRSRSRGRDSRVSEAPSSEPRTSEAREERRRKRRTGWDVGGGGEPANPADPAAAAAIAAAAASRINSGAMYTPAMTAVGMGISGRSPQAPHPSMCRIYVGSLDYYLTELEIKSVFQAFGTVTSVDMPKEGDRSKGFCFVEYASPEAAQMALSTMHNFVLKGRTIKVGRPTAVGAGQPQQLLARPLGGYEMNMGGGAAATPNMSLVSSAQAGAAAATAILAGRAGQTPQGDMASIVSLGQLTPEKQQEAQPGSNRIYVGNVPFGFSSEDLKKIFVCFGSILTCQLLPSQENPQQHRGYGFIEFASPDAAKLAIDTMNGFEVVGKQLKVNYATALRSAAVAGSLGVGMGAQLTPLMAGSGTPGSIEGSAAPVMQGGTGANTVPLGFQPAPPASPLGPPSAVVPPAAAPSPSPAAAEQQQQQTGTGEAAAASSSPFPEKPSGEPGSSSVLLLTNTVAPEEVDDDLKEEMREECRRFGDVDAVQVEIIKGDVRIFVAFKEAGAAAAAAPQLHGRWFGGRQIKVRYYEKAAYEAGNFVL</sequence>
<feature type="domain" description="RRM" evidence="8">
    <location>
        <begin position="100"/>
        <end position="176"/>
    </location>
</feature>
<protein>
    <submittedName>
        <fullName evidence="10">Poly(U)-binding-splicing factor PUF60</fullName>
    </submittedName>
</protein>
<name>A0A6P5WD02_9EIME</name>
<dbReference type="PROSITE" id="PS50102">
    <property type="entry name" value="RRM"/>
    <property type="match status" value="3"/>
</dbReference>
<dbReference type="InterPro" id="IPR003954">
    <property type="entry name" value="RRM_euk-type"/>
</dbReference>
<dbReference type="GO" id="GO:0000381">
    <property type="term" value="P:regulation of alternative mRNA splicing, via spliceosome"/>
    <property type="evidence" value="ECO:0007669"/>
    <property type="project" value="TreeGrafter"/>
</dbReference>
<organism evidence="9 10">
    <name type="scientific">Cyclospora cayetanensis</name>
    <dbReference type="NCBI Taxonomy" id="88456"/>
    <lineage>
        <taxon>Eukaryota</taxon>
        <taxon>Sar</taxon>
        <taxon>Alveolata</taxon>
        <taxon>Apicomplexa</taxon>
        <taxon>Conoidasida</taxon>
        <taxon>Coccidia</taxon>
        <taxon>Eucoccidiorida</taxon>
        <taxon>Eimeriorina</taxon>
        <taxon>Eimeriidae</taxon>
        <taxon>Cyclospora</taxon>
    </lineage>
</organism>
<keyword evidence="4" id="KW-0508">mRNA splicing</keyword>
<dbReference type="GO" id="GO:0000380">
    <property type="term" value="P:alternative mRNA splicing, via spliceosome"/>
    <property type="evidence" value="ECO:0007669"/>
    <property type="project" value="TreeGrafter"/>
</dbReference>
<dbReference type="GO" id="GO:0071013">
    <property type="term" value="C:catalytic step 2 spliceosome"/>
    <property type="evidence" value="ECO:0007669"/>
    <property type="project" value="TreeGrafter"/>
</dbReference>
<proteinExistence type="predicted"/>
<dbReference type="GO" id="GO:0003723">
    <property type="term" value="F:RNA binding"/>
    <property type="evidence" value="ECO:0007669"/>
    <property type="project" value="UniProtKB-UniRule"/>
</dbReference>
<dbReference type="SMART" id="SM00360">
    <property type="entry name" value="RRM"/>
    <property type="match status" value="3"/>
</dbReference>
<dbReference type="Pfam" id="PF00076">
    <property type="entry name" value="RRM_1"/>
    <property type="match status" value="2"/>
</dbReference>
<dbReference type="OrthoDB" id="272703at2759"/>